<evidence type="ECO:0000256" key="2">
    <source>
        <dbReference type="PIRSR" id="PIRSR605754-1"/>
    </source>
</evidence>
<proteinExistence type="predicted"/>
<organism evidence="4 5">
    <name type="scientific">Subdoligranulum variabile</name>
    <dbReference type="NCBI Taxonomy" id="214851"/>
    <lineage>
        <taxon>Bacteria</taxon>
        <taxon>Bacillati</taxon>
        <taxon>Bacillota</taxon>
        <taxon>Clostridia</taxon>
        <taxon>Eubacteriales</taxon>
        <taxon>Oscillospiraceae</taxon>
        <taxon>Subdoligranulum</taxon>
    </lineage>
</organism>
<dbReference type="Proteomes" id="UP000759273">
    <property type="component" value="Unassembled WGS sequence"/>
</dbReference>
<name>A0A943D809_9FIRM</name>
<accession>A0A943D809</accession>
<keyword evidence="3" id="KW-1133">Transmembrane helix</keyword>
<dbReference type="AlphaFoldDB" id="A0A943D809"/>
<dbReference type="Gene3D" id="2.40.260.10">
    <property type="entry name" value="Sortase"/>
    <property type="match status" value="1"/>
</dbReference>
<dbReference type="GO" id="GO:0016787">
    <property type="term" value="F:hydrolase activity"/>
    <property type="evidence" value="ECO:0007669"/>
    <property type="project" value="UniProtKB-KW"/>
</dbReference>
<reference evidence="4" key="1">
    <citation type="submission" date="2021-02" db="EMBL/GenBank/DDBJ databases">
        <title>Infant gut strain persistence is associated with maternal origin, phylogeny, and functional potential including surface adhesion and iron acquisition.</title>
        <authorList>
            <person name="Lou Y.C."/>
        </authorList>
    </citation>
    <scope>NUCLEOTIDE SEQUENCE</scope>
    <source>
        <strain evidence="4">L3_101_000M1_dasL3_101_000M1_concoct_87</strain>
    </source>
</reference>
<comment type="caution">
    <text evidence="4">The sequence shown here is derived from an EMBL/GenBank/DDBJ whole genome shotgun (WGS) entry which is preliminary data.</text>
</comment>
<feature type="active site" description="Acyl-thioester intermediate" evidence="2">
    <location>
        <position position="221"/>
    </location>
</feature>
<evidence type="ECO:0000256" key="1">
    <source>
        <dbReference type="ARBA" id="ARBA00022801"/>
    </source>
</evidence>
<dbReference type="EMBL" id="JAGZGG010000007">
    <property type="protein sequence ID" value="MBS5331825.1"/>
    <property type="molecule type" value="Genomic_DNA"/>
</dbReference>
<gene>
    <name evidence="4" type="ORF">KHY36_04755</name>
</gene>
<dbReference type="NCBIfam" id="NF033745">
    <property type="entry name" value="class_C_sortase"/>
    <property type="match status" value="1"/>
</dbReference>
<dbReference type="Pfam" id="PF04203">
    <property type="entry name" value="Sortase"/>
    <property type="match status" value="1"/>
</dbReference>
<evidence type="ECO:0000313" key="4">
    <source>
        <dbReference type="EMBL" id="MBS5331825.1"/>
    </source>
</evidence>
<feature type="active site" description="Proton donor/acceptor" evidence="2">
    <location>
        <position position="159"/>
    </location>
</feature>
<dbReference type="InterPro" id="IPR005754">
    <property type="entry name" value="Sortase"/>
</dbReference>
<dbReference type="InterPro" id="IPR042002">
    <property type="entry name" value="Sortase_C"/>
</dbReference>
<sequence>MKRLLLQIFAWLAILVGAGLMLQPTVSQYLTRRKSTAAVETFVQSAAESAAVAADDPTAENTRPYADLYDALQAYNVEIYAAGQSGLKDPFAYETPAFDLTAYGLPDDMIAALWVPRLDLDLPVYLGASTENMARGGALLGQTSMPLGGANTNTVIAAHRGYYGAEMLRNVQQIQIGDKITLTTPWETLTYRVCELKIIQPDDINAILIQPGRDLLTLTTCHPYTQNTQRYLVIAERDPDAAPATHEEDLAECAGSWDAAPRQVTVESPDGTAAVEEIAPESISPLPNEGSGEDAGGAYSNWMIWLENNALWAGIVLIAAVVGCGLILRRHRKD</sequence>
<evidence type="ECO:0000256" key="3">
    <source>
        <dbReference type="SAM" id="Phobius"/>
    </source>
</evidence>
<keyword evidence="1" id="KW-0378">Hydrolase</keyword>
<feature type="transmembrane region" description="Helical" evidence="3">
    <location>
        <begin position="310"/>
        <end position="328"/>
    </location>
</feature>
<keyword evidence="3" id="KW-0472">Membrane</keyword>
<keyword evidence="3" id="KW-0812">Transmembrane</keyword>
<dbReference type="SUPFAM" id="SSF63817">
    <property type="entry name" value="Sortase"/>
    <property type="match status" value="1"/>
</dbReference>
<protein>
    <submittedName>
        <fullName evidence="4">Class C sortase</fullName>
    </submittedName>
</protein>
<dbReference type="CDD" id="cd05827">
    <property type="entry name" value="Sortase_C"/>
    <property type="match status" value="1"/>
</dbReference>
<dbReference type="NCBIfam" id="TIGR01076">
    <property type="entry name" value="sortase_fam"/>
    <property type="match status" value="1"/>
</dbReference>
<evidence type="ECO:0000313" key="5">
    <source>
        <dbReference type="Proteomes" id="UP000759273"/>
    </source>
</evidence>
<dbReference type="InterPro" id="IPR023365">
    <property type="entry name" value="Sortase_dom-sf"/>
</dbReference>